<keyword evidence="9 19" id="KW-0505">Motor protein</keyword>
<evidence type="ECO:0000313" key="22">
    <source>
        <dbReference type="Ensembl" id="ENSCJAP00000026988.4"/>
    </source>
</evidence>
<dbReference type="SUPFAM" id="SSF48403">
    <property type="entry name" value="Ankyrin repeat"/>
    <property type="match status" value="1"/>
</dbReference>
<comment type="function">
    <text evidence="12">Myosins are actin-based motor molecules with ATPase activity. Unconventional myosins serve in intracellular movements. Their highly divergent tails are presumed to bind to membranous compartments, which would be moved relative to actin filaments. May be involved in targeting of the catalytic subunit of protein phosphatase 1 during brain development. Activates PI3K and concomitantly recruits the WAVE1 complex to the close vicinity of PI3K and regulates neuronal morphogenesis.</text>
</comment>
<dbReference type="GO" id="GO:0005654">
    <property type="term" value="C:nucleoplasm"/>
    <property type="evidence" value="ECO:0007669"/>
    <property type="project" value="TreeGrafter"/>
</dbReference>
<feature type="domain" description="Myosin motor" evidence="21">
    <location>
        <begin position="479"/>
        <end position="1223"/>
    </location>
</feature>
<evidence type="ECO:0000256" key="12">
    <source>
        <dbReference type="ARBA" id="ARBA00058964"/>
    </source>
</evidence>
<dbReference type="InterPro" id="IPR002110">
    <property type="entry name" value="Ankyrin_rpt"/>
</dbReference>
<dbReference type="PROSITE" id="PS51456">
    <property type="entry name" value="MYOSIN_MOTOR"/>
    <property type="match status" value="1"/>
</dbReference>
<dbReference type="STRING" id="9483.ENSCJAP00000026988"/>
<feature type="repeat" description="ANK" evidence="18">
    <location>
        <begin position="203"/>
        <end position="235"/>
    </location>
</feature>
<dbReference type="SMART" id="SM00248">
    <property type="entry name" value="ANK"/>
    <property type="match status" value="5"/>
</dbReference>
<dbReference type="PANTHER" id="PTHR47335:SF1">
    <property type="entry name" value="UNCONVENTIONAL MYOSIN-XVI"/>
    <property type="match status" value="1"/>
</dbReference>
<dbReference type="PRINTS" id="PR00193">
    <property type="entry name" value="MYOSINHEAVY"/>
</dbReference>
<dbReference type="HOGENOM" id="CLU_002267_0_0_1"/>
<evidence type="ECO:0000256" key="14">
    <source>
        <dbReference type="ARBA" id="ARBA00064931"/>
    </source>
</evidence>
<dbReference type="GeneID" id="100400454"/>
<dbReference type="Gene3D" id="1.10.10.820">
    <property type="match status" value="1"/>
</dbReference>
<dbReference type="Ensembl" id="ENSCJAT00000028530.4">
    <property type="protein sequence ID" value="ENSCJAP00000026988.4"/>
    <property type="gene ID" value="ENSCJAG00000014617.5"/>
</dbReference>
<comment type="subcellular location">
    <subcellularLocation>
        <location evidence="1">Cytoplasm</location>
    </subcellularLocation>
</comment>
<protein>
    <recommendedName>
        <fullName evidence="15">Unconventional myosin-XVI</fullName>
    </recommendedName>
    <alternativeName>
        <fullName evidence="16">Neuronal tyrosine-phosphorylated phosphoinositide-3-kinase adapter 3</fullName>
    </alternativeName>
    <alternativeName>
        <fullName evidence="17">Unconventional myosin-16</fullName>
    </alternativeName>
</protein>
<dbReference type="PROSITE" id="PS50297">
    <property type="entry name" value="ANK_REP_REGION"/>
    <property type="match status" value="4"/>
</dbReference>
<evidence type="ECO:0000256" key="7">
    <source>
        <dbReference type="ARBA" id="ARBA00023043"/>
    </source>
</evidence>
<feature type="region of interest" description="Disordered" evidence="20">
    <location>
        <begin position="1521"/>
        <end position="1555"/>
    </location>
</feature>
<feature type="region of interest" description="Disordered" evidence="20">
    <location>
        <begin position="450"/>
        <end position="480"/>
    </location>
</feature>
<feature type="compositionally biased region" description="Polar residues" evidence="20">
    <location>
        <begin position="1791"/>
        <end position="1804"/>
    </location>
</feature>
<feature type="compositionally biased region" description="Pro residues" evidence="20">
    <location>
        <begin position="1728"/>
        <end position="1739"/>
    </location>
</feature>
<evidence type="ECO:0000256" key="6">
    <source>
        <dbReference type="ARBA" id="ARBA00022840"/>
    </source>
</evidence>
<evidence type="ECO:0000256" key="9">
    <source>
        <dbReference type="ARBA" id="ARBA00023175"/>
    </source>
</evidence>
<evidence type="ECO:0000256" key="20">
    <source>
        <dbReference type="SAM" id="MobiDB-lite"/>
    </source>
</evidence>
<accession>F7IKU4</accession>
<dbReference type="FunFam" id="1.25.40.20:FF:000100">
    <property type="entry name" value="unconventional myosin-XVI"/>
    <property type="match status" value="1"/>
</dbReference>
<dbReference type="Pfam" id="PF15439">
    <property type="entry name" value="NYAP_N"/>
    <property type="match status" value="1"/>
</dbReference>
<feature type="region of interest" description="Disordered" evidence="20">
    <location>
        <begin position="1360"/>
        <end position="1385"/>
    </location>
</feature>
<evidence type="ECO:0000259" key="21">
    <source>
        <dbReference type="PROSITE" id="PS51456"/>
    </source>
</evidence>
<dbReference type="InterPro" id="IPR027417">
    <property type="entry name" value="P-loop_NTPase"/>
</dbReference>
<dbReference type="InterPro" id="IPR036770">
    <property type="entry name" value="Ankyrin_rpt-contain_sf"/>
</dbReference>
<name>F7IKU4_CALJA</name>
<dbReference type="Gene3D" id="1.20.58.530">
    <property type="match status" value="1"/>
</dbReference>
<dbReference type="Pfam" id="PF00063">
    <property type="entry name" value="Myosin_head"/>
    <property type="match status" value="1"/>
</dbReference>
<sequence>MTFSLLKSIYSNQPHPLCVLRGGEGGGMCQTEPGPELCLETFTEKRGEISKGCIFLLVGASHPHCGCFQLCNVFRSHEMEIDQCLLESLPLGQRQRLVKRMRCEQIKAYYEREKAFQKQEGFLKRLKHAKNPKVHFNLADMIQDAIIHHNDKEVLRLLKEGADPHTLVSSGGSLLHLCARYDNAFIAEILIDRGVNVNHQDEDFWTPMHIACACDNPDIVLLLVLAGANVLLQDVNGNIPLDYAVEGTESSSILLTYLDENGVDLTSLRQMKLQRPMSMLTDVKHFLSSGGNVNEKNDEGVTLLHMACASGYKEVVSLILEHGGDLNIVDDQYWTPLHLAAKYGQTNLVKLLLMHQANPHLVNCNEEKPSDIAASEFIEEMLLKAEIAWEEKMKEPLSASTLAQEEPYEEIVHDLPVLSSKLNPLVLPIAKQDSLLEKDTMFKDATKGLCNQQSQDSTPENPTMSGSTKPEQVKLMPPAPNDDLATLSELNDGSLLYEIQKRFGNNQIYTFIGDILLLVNPYKELPIYSSVVSQMYFSASGKLCSWLPPHLFSCVERAFHQLFQEQRAQCFILSGERGSGKSEASKQIIRHLTCRAGPIRAVLDSRFKHVMCVLEAFGHAKTTLNDLSSCFIKYVELQFCERKKQLTGARIYTYLLEKSRLVSQPLGQSNFLIFYLLMDGLSAEEKYGLHLNNLSAHRYLSQTVQDGASTGERSLNREKLAVLKQALNVVGFSNLEVENLFVILAAILHVGDIRFTALTEGDSAFVSDLQLLEQVAGMLQVSTDELASALTTDIQYFKGDVIVRRHTIQIAEFFRDLLAKSLYSRLFSFLVNTMNCCLHTQDEQRSMQTLDIGILDIFGFEEFQKNEFEQLCVNMTNEKMHDYINEVLFLQEQVECVQEGVTMETAYSPGNQNGVLDFFFQKPSGFLSLLDEESQMIWSMESNFPKKLQSLLESSNTNAVYSPMKDGNGNLALKDHGAAFTIMHYAGRVMYDVVGAIEKNKDSLSQNLLFVMKTSENVVIKHLFQSKLSQTGSLVSSYPALKFRGHKSALLSKKMTASSITGENKNYLELSKLLKKKGTSTFLQRLERGDPVTIASQLRKSLTDVTGKLQKCTPHFIHCIRPNNAKLPDTFDNFYVSAQLQYIGVLEMVKIFRYGYPVRLSFSDFLSRYKPLADTFLHEKKGQSAAERCRFVLQQCKLQGWQMGVRKVFLKYWHADQLNDLCQQLQRKIITCQKVIRGFLARQHLLQKMSIRQQEVTSINSFLQNTEDMGLKTYDALVIQNASDIARENDRLRSEMNTPCHKEKSEMRNTPEEGSKRTEDKSGPRHFHPSSMSVCVAVDSLGQCLTGPSIWSPSLHSVFSMDDSSSLPSPRKQPPPKPKRDPNTRLSASYEAVSACLSVAREAANEALARPRPHSDDYSTMKKIPPRKPKRSPNTKLSGSYEEISGSRPGDARPAGAPGTATRGPVPWTPPYALPPAAPPGDEDDGEPVYIEMLGHAARPGSPDPAESVYEEMKCCLPDDGGSFLHASPPPLHRAPEDEAAGPPGDAWDIPPPFPNLLPHRPPLLVFPPTPVTCSPASDESPLTPLEVKKLPVLETNLKYPVSSEGSSPLSPQYPKSQKGDGDRPASPGLALLNGCGRASPPSTPPPPPPPPGPPPTPFRPCAHLAFAPEPAPGSAGKAGPNAEAPKVHPKPNSAPGAGAGPCSSFPKIPYSPVKAARTDARKAGPSASPPAPYSPPSSRPLSSPLDELASLFNSGRSVLRKSAAGRKIREAEGFETNMNLSSRDDPRTSEIASETQDRNANNHGIQLSNSLSSAITAENGNSISNGLSEEDGYSRLSVGGTGTSSFQRHRDSHTTQVIHQLRLSENESVALQELLDWRRKLCEEGQDWQQILHHAEPRVPPPPPCKKPSLLKKPEGASCNRLPSELWDTTI</sequence>
<reference evidence="22" key="2">
    <citation type="submission" date="2025-08" db="UniProtKB">
        <authorList>
            <consortium name="Ensembl"/>
        </authorList>
    </citation>
    <scope>IDENTIFICATION</scope>
</reference>
<evidence type="ECO:0000256" key="15">
    <source>
        <dbReference type="ARBA" id="ARBA00074429"/>
    </source>
</evidence>
<reference evidence="22" key="1">
    <citation type="submission" date="2009-03" db="EMBL/GenBank/DDBJ databases">
        <authorList>
            <person name="Warren W."/>
            <person name="Ye L."/>
            <person name="Minx P."/>
            <person name="Worley K."/>
            <person name="Gibbs R."/>
            <person name="Wilson R.K."/>
        </authorList>
    </citation>
    <scope>NUCLEOTIDE SEQUENCE [LARGE SCALE GENOMIC DNA]</scope>
</reference>
<feature type="repeat" description="ANK" evidence="18">
    <location>
        <begin position="332"/>
        <end position="364"/>
    </location>
</feature>
<dbReference type="GO" id="GO:0016459">
    <property type="term" value="C:myosin complex"/>
    <property type="evidence" value="ECO:0007669"/>
    <property type="project" value="UniProtKB-KW"/>
</dbReference>
<keyword evidence="10 19" id="KW-0009">Actin-binding</keyword>
<dbReference type="Gene3D" id="1.20.120.720">
    <property type="entry name" value="Myosin VI head, motor domain, U50 subdomain"/>
    <property type="match status" value="1"/>
</dbReference>
<dbReference type="Bgee" id="ENSCJAG00000014617">
    <property type="expression patterns" value="Expressed in heart and 3 other cell types or tissues"/>
</dbReference>
<dbReference type="GeneTree" id="ENSGT00940000158920"/>
<dbReference type="InterPro" id="IPR036961">
    <property type="entry name" value="Kinesin_motor_dom_sf"/>
</dbReference>
<dbReference type="Gene3D" id="1.25.40.20">
    <property type="entry name" value="Ankyrin repeat-containing domain"/>
    <property type="match status" value="2"/>
</dbReference>
<dbReference type="InterPro" id="IPR039482">
    <property type="entry name" value="NYAP_N"/>
</dbReference>
<dbReference type="FunFam" id="1.25.40.20:FF:000168">
    <property type="entry name" value="Myosin XVI"/>
    <property type="match status" value="1"/>
</dbReference>
<feature type="region of interest" description="Disordered" evidence="20">
    <location>
        <begin position="1406"/>
        <end position="1488"/>
    </location>
</feature>
<evidence type="ECO:0000256" key="16">
    <source>
        <dbReference type="ARBA" id="ARBA00076583"/>
    </source>
</evidence>
<feature type="region of interest" description="Disordered" evidence="20">
    <location>
        <begin position="1569"/>
        <end position="1749"/>
    </location>
</feature>
<dbReference type="GO" id="GO:0051015">
    <property type="term" value="F:actin filament binding"/>
    <property type="evidence" value="ECO:0007669"/>
    <property type="project" value="TreeGrafter"/>
</dbReference>
<dbReference type="PROSITE" id="PS50088">
    <property type="entry name" value="ANK_REPEAT"/>
    <property type="match status" value="4"/>
</dbReference>
<feature type="region of interest" description="Actin-binding" evidence="19">
    <location>
        <begin position="1102"/>
        <end position="1124"/>
    </location>
</feature>
<dbReference type="Gene3D" id="1.20.5.4820">
    <property type="match status" value="1"/>
</dbReference>
<evidence type="ECO:0000256" key="4">
    <source>
        <dbReference type="ARBA" id="ARBA00022737"/>
    </source>
</evidence>
<evidence type="ECO:0000256" key="3">
    <source>
        <dbReference type="ARBA" id="ARBA00022553"/>
    </source>
</evidence>
<dbReference type="eggNOG" id="KOG0161">
    <property type="taxonomic scope" value="Eukaryota"/>
</dbReference>
<keyword evidence="5 19" id="KW-0547">Nucleotide-binding</keyword>
<dbReference type="SMART" id="SM00242">
    <property type="entry name" value="MYSc"/>
    <property type="match status" value="1"/>
</dbReference>
<dbReference type="FunFam" id="1.20.5.4820:FF:000006">
    <property type="entry name" value="Myosin XVI"/>
    <property type="match status" value="1"/>
</dbReference>
<keyword evidence="3" id="KW-0597">Phosphoprotein</keyword>
<comment type="similarity">
    <text evidence="19">Belongs to the TRAFAC class myosin-kinesin ATPase superfamily. Myosin family.</text>
</comment>
<dbReference type="Pfam" id="PF15452">
    <property type="entry name" value="NYAP_C"/>
    <property type="match status" value="1"/>
</dbReference>
<dbReference type="PROSITE" id="PS50096">
    <property type="entry name" value="IQ"/>
    <property type="match status" value="1"/>
</dbReference>
<dbReference type="OrthoDB" id="9935913at2759"/>
<keyword evidence="8 19" id="KW-0518">Myosin</keyword>
<comment type="similarity">
    <text evidence="13">In the C-terminal section; belongs to the NYAP family.</text>
</comment>
<feature type="compositionally biased region" description="Polar residues" evidence="20">
    <location>
        <begin position="1604"/>
        <end position="1616"/>
    </location>
</feature>
<feature type="compositionally biased region" description="Pro residues" evidence="20">
    <location>
        <begin position="1642"/>
        <end position="1659"/>
    </location>
</feature>
<dbReference type="InterPro" id="IPR029353">
    <property type="entry name" value="NYAP_C"/>
</dbReference>
<evidence type="ECO:0000256" key="10">
    <source>
        <dbReference type="ARBA" id="ARBA00023203"/>
    </source>
</evidence>
<dbReference type="PANTHER" id="PTHR47335">
    <property type="entry name" value="UNCONVENTIONAL MYOSIN-XVI"/>
    <property type="match status" value="1"/>
</dbReference>
<evidence type="ECO:0000313" key="23">
    <source>
        <dbReference type="Proteomes" id="UP000008225"/>
    </source>
</evidence>
<keyword evidence="4" id="KW-0677">Repeat</keyword>
<feature type="region of interest" description="Disordered" evidence="20">
    <location>
        <begin position="1895"/>
        <end position="1918"/>
    </location>
</feature>
<proteinExistence type="inferred from homology"/>
<dbReference type="Gene3D" id="3.40.850.10">
    <property type="entry name" value="Kinesin motor domain"/>
    <property type="match status" value="1"/>
</dbReference>
<dbReference type="Pfam" id="PF12796">
    <property type="entry name" value="Ank_2"/>
    <property type="match status" value="2"/>
</dbReference>
<feature type="region of interest" description="Disordered" evidence="20">
    <location>
        <begin position="1289"/>
        <end position="1328"/>
    </location>
</feature>
<dbReference type="GO" id="GO:0003774">
    <property type="term" value="F:cytoskeletal motor activity"/>
    <property type="evidence" value="ECO:0007669"/>
    <property type="project" value="UniProtKB-UniRule"/>
</dbReference>
<feature type="region of interest" description="Disordered" evidence="20">
    <location>
        <begin position="1771"/>
        <end position="1804"/>
    </location>
</feature>
<dbReference type="GO" id="GO:0048471">
    <property type="term" value="C:perinuclear region of cytoplasm"/>
    <property type="evidence" value="ECO:0007669"/>
    <property type="project" value="TreeGrafter"/>
</dbReference>
<dbReference type="GO" id="GO:0043491">
    <property type="term" value="P:phosphatidylinositol 3-kinase/protein kinase B signal transduction"/>
    <property type="evidence" value="ECO:0007669"/>
    <property type="project" value="Ensembl"/>
</dbReference>
<comment type="subunit">
    <text evidence="14">Binds PPP1CA and/or PPP1CC. Binds F-actin in an ATP-sensitive manner. Interacts with ACOT9, ARHGAP26 and PIK3R2. Interacts with components of the WAVE1 complex, CYFIP1 and NCKAP1; this interaction mediates PI3K-WAVE1 association and actin cytoskeleton remodeling. Interacts with KIRREL3.</text>
</comment>
<dbReference type="GO" id="GO:2000134">
    <property type="term" value="P:negative regulation of G1/S transition of mitotic cell cycle"/>
    <property type="evidence" value="ECO:0007669"/>
    <property type="project" value="TreeGrafter"/>
</dbReference>
<dbReference type="CDD" id="cd14878">
    <property type="entry name" value="MYSc_Myo16"/>
    <property type="match status" value="1"/>
</dbReference>
<feature type="compositionally biased region" description="Polar residues" evidence="20">
    <location>
        <begin position="450"/>
        <end position="470"/>
    </location>
</feature>
<evidence type="ECO:0000256" key="18">
    <source>
        <dbReference type="PROSITE-ProRule" id="PRU00023"/>
    </source>
</evidence>
<dbReference type="CTD" id="23026"/>
<comment type="similarity">
    <text evidence="11">In the N-terminal section; belongs to the TRAFAC class myosin-kinesin ATPase superfamily. Myosin family.</text>
</comment>
<feature type="compositionally biased region" description="Basic and acidic residues" evidence="20">
    <location>
        <begin position="1289"/>
        <end position="1323"/>
    </location>
</feature>
<dbReference type="RefSeq" id="XP_035149783.1">
    <property type="nucleotide sequence ID" value="XM_035293892.2"/>
</dbReference>
<evidence type="ECO:0000256" key="19">
    <source>
        <dbReference type="PROSITE-ProRule" id="PRU00782"/>
    </source>
</evidence>
<keyword evidence="7 18" id="KW-0040">ANK repeat</keyword>
<dbReference type="SUPFAM" id="SSF52540">
    <property type="entry name" value="P-loop containing nucleoside triphosphate hydrolases"/>
    <property type="match status" value="1"/>
</dbReference>
<feature type="binding site" evidence="19">
    <location>
        <begin position="575"/>
        <end position="582"/>
    </location>
    <ligand>
        <name>ATP</name>
        <dbReference type="ChEBI" id="CHEBI:30616"/>
    </ligand>
</feature>
<reference evidence="22" key="3">
    <citation type="submission" date="2025-09" db="UniProtKB">
        <authorList>
            <consortium name="Ensembl"/>
        </authorList>
    </citation>
    <scope>IDENTIFICATION</scope>
</reference>
<dbReference type="InParanoid" id="F7IKU4"/>
<keyword evidence="23" id="KW-1185">Reference proteome</keyword>
<evidence type="ECO:0000256" key="17">
    <source>
        <dbReference type="ARBA" id="ARBA00078786"/>
    </source>
</evidence>
<gene>
    <name evidence="22" type="primary">MYO16</name>
</gene>
<dbReference type="FunCoup" id="F7IKU4">
    <property type="interactions" value="215"/>
</dbReference>
<feature type="compositionally biased region" description="Basic residues" evidence="20">
    <location>
        <begin position="1424"/>
        <end position="1433"/>
    </location>
</feature>
<feature type="compositionally biased region" description="Pro residues" evidence="20">
    <location>
        <begin position="1467"/>
        <end position="1479"/>
    </location>
</feature>
<keyword evidence="2" id="KW-0963">Cytoplasm</keyword>
<dbReference type="GO" id="GO:0005524">
    <property type="term" value="F:ATP binding"/>
    <property type="evidence" value="ECO:0007669"/>
    <property type="project" value="UniProtKB-UniRule"/>
</dbReference>
<evidence type="ECO:0000256" key="13">
    <source>
        <dbReference type="ARBA" id="ARBA00061170"/>
    </source>
</evidence>
<feature type="repeat" description="ANK" evidence="18">
    <location>
        <begin position="299"/>
        <end position="331"/>
    </location>
</feature>
<feature type="repeat" description="ANK" evidence="18">
    <location>
        <begin position="170"/>
        <end position="202"/>
    </location>
</feature>
<evidence type="ECO:0000256" key="2">
    <source>
        <dbReference type="ARBA" id="ARBA00022490"/>
    </source>
</evidence>
<keyword evidence="6 19" id="KW-0067">ATP-binding</keyword>
<dbReference type="GO" id="GO:0019903">
    <property type="term" value="F:protein phosphatase binding"/>
    <property type="evidence" value="ECO:0007669"/>
    <property type="project" value="TreeGrafter"/>
</dbReference>
<evidence type="ECO:0000256" key="1">
    <source>
        <dbReference type="ARBA" id="ARBA00004496"/>
    </source>
</evidence>
<dbReference type="Proteomes" id="UP000008225">
    <property type="component" value="Chromosome 1"/>
</dbReference>
<evidence type="ECO:0000256" key="5">
    <source>
        <dbReference type="ARBA" id="ARBA00022741"/>
    </source>
</evidence>
<organism evidence="22 23">
    <name type="scientific">Callithrix jacchus</name>
    <name type="common">White-tufted-ear marmoset</name>
    <name type="synonym">Simia Jacchus</name>
    <dbReference type="NCBI Taxonomy" id="9483"/>
    <lineage>
        <taxon>Eukaryota</taxon>
        <taxon>Metazoa</taxon>
        <taxon>Chordata</taxon>
        <taxon>Craniata</taxon>
        <taxon>Vertebrata</taxon>
        <taxon>Euteleostomi</taxon>
        <taxon>Mammalia</taxon>
        <taxon>Eutheria</taxon>
        <taxon>Euarchontoglires</taxon>
        <taxon>Primates</taxon>
        <taxon>Haplorrhini</taxon>
        <taxon>Platyrrhini</taxon>
        <taxon>Cebidae</taxon>
        <taxon>Callitrichinae</taxon>
        <taxon>Callithrix</taxon>
        <taxon>Callithrix</taxon>
    </lineage>
</organism>
<dbReference type="InterPro" id="IPR001609">
    <property type="entry name" value="Myosin_head_motor_dom-like"/>
</dbReference>
<dbReference type="GO" id="GO:0048812">
    <property type="term" value="P:neuron projection morphogenesis"/>
    <property type="evidence" value="ECO:0007669"/>
    <property type="project" value="Ensembl"/>
</dbReference>
<dbReference type="InterPro" id="IPR036042">
    <property type="entry name" value="MYSc_Myo16"/>
</dbReference>
<dbReference type="InterPro" id="IPR052838">
    <property type="entry name" value="Myosin-XVI"/>
</dbReference>
<evidence type="ECO:0000256" key="8">
    <source>
        <dbReference type="ARBA" id="ARBA00023123"/>
    </source>
</evidence>
<dbReference type="eggNOG" id="KOG0515">
    <property type="taxonomic scope" value="Eukaryota"/>
</dbReference>
<evidence type="ECO:0000256" key="11">
    <source>
        <dbReference type="ARBA" id="ARBA00046342"/>
    </source>
</evidence>
<dbReference type="OMA" id="GPRHFHC"/>